<dbReference type="Pfam" id="PF01339">
    <property type="entry name" value="CheB_methylest"/>
    <property type="match status" value="1"/>
</dbReference>
<evidence type="ECO:0000259" key="8">
    <source>
        <dbReference type="PROSITE" id="PS50122"/>
    </source>
</evidence>
<name>N4WD52_9BACI</name>
<keyword evidence="9" id="KW-0489">Methyltransferase</keyword>
<dbReference type="PANTHER" id="PTHR42872:SF6">
    <property type="entry name" value="PROTEIN-GLUTAMATE METHYLESTERASE_PROTEIN-GLUTAMINE GLUTAMINASE"/>
    <property type="match status" value="1"/>
</dbReference>
<proteinExistence type="predicted"/>
<sequence length="272" mass="29125">MSSLTKEGADKTVEAMEYGAVDFITKPSGSISLDIHTIESVIQSTVAEAAQANISVLSKQESSQNHHSSIMSAKPIQSDTPIVTIGASTGGPRALQQVLTSLPKSFPAPITIVQHMPPGFTKSLADRLNKLSSIHVKEAENGEKLEKGTAYIAPGGRQMEISQNGVELICHVTKKEPINGHEPSVDVLFRSVAQLKKCHPISVILTGMGSDGASGLLDLKKHHPRTIAMSQSEQSCVVYGMPQAAEKTGFIDYVLHLPEIGEALSQKIQTKR</sequence>
<evidence type="ECO:0000259" key="7">
    <source>
        <dbReference type="PROSITE" id="PS50110"/>
    </source>
</evidence>
<dbReference type="PATRIC" id="fig|1308866.3.peg.142"/>
<feature type="active site" evidence="5">
    <location>
        <position position="88"/>
    </location>
</feature>
<accession>N4WD52</accession>
<dbReference type="EMBL" id="APML01000004">
    <property type="protein sequence ID" value="ENH98218.1"/>
    <property type="molecule type" value="Genomic_DNA"/>
</dbReference>
<organism evidence="9 10">
    <name type="scientific">Gracilibacillus halophilus YIM-C55.5</name>
    <dbReference type="NCBI Taxonomy" id="1308866"/>
    <lineage>
        <taxon>Bacteria</taxon>
        <taxon>Bacillati</taxon>
        <taxon>Bacillota</taxon>
        <taxon>Bacilli</taxon>
        <taxon>Bacillales</taxon>
        <taxon>Bacillaceae</taxon>
        <taxon>Gracilibacillus</taxon>
    </lineage>
</organism>
<feature type="domain" description="CheB-type methylesterase" evidence="8">
    <location>
        <begin position="76"/>
        <end position="271"/>
    </location>
</feature>
<dbReference type="PROSITE" id="PS50122">
    <property type="entry name" value="CHEB"/>
    <property type="match status" value="1"/>
</dbReference>
<comment type="caution">
    <text evidence="9">The sequence shown here is derived from an EMBL/GenBank/DDBJ whole genome shotgun (WGS) entry which is preliminary data.</text>
</comment>
<dbReference type="InterPro" id="IPR001789">
    <property type="entry name" value="Sig_transdc_resp-reg_receiver"/>
</dbReference>
<evidence type="ECO:0000256" key="6">
    <source>
        <dbReference type="PROSITE-ProRule" id="PRU00169"/>
    </source>
</evidence>
<dbReference type="PROSITE" id="PS50110">
    <property type="entry name" value="RESPONSE_REGULATORY"/>
    <property type="match status" value="1"/>
</dbReference>
<gene>
    <name evidence="9" type="ORF">J416_00694</name>
</gene>
<dbReference type="InterPro" id="IPR035909">
    <property type="entry name" value="CheB_C"/>
</dbReference>
<evidence type="ECO:0000313" key="9">
    <source>
        <dbReference type="EMBL" id="ENH98218.1"/>
    </source>
</evidence>
<feature type="domain" description="Response regulatory" evidence="7">
    <location>
        <begin position="1"/>
        <end position="41"/>
    </location>
</feature>
<dbReference type="eggNOG" id="COG2201">
    <property type="taxonomic scope" value="Bacteria"/>
</dbReference>
<keyword evidence="9" id="KW-0808">Transferase</keyword>
<dbReference type="GO" id="GO:0032259">
    <property type="term" value="P:methylation"/>
    <property type="evidence" value="ECO:0007669"/>
    <property type="project" value="UniProtKB-KW"/>
</dbReference>
<dbReference type="GO" id="GO:0005737">
    <property type="term" value="C:cytoplasm"/>
    <property type="evidence" value="ECO:0007669"/>
    <property type="project" value="InterPro"/>
</dbReference>
<dbReference type="GO" id="GO:0008168">
    <property type="term" value="F:methyltransferase activity"/>
    <property type="evidence" value="ECO:0007669"/>
    <property type="project" value="UniProtKB-KW"/>
</dbReference>
<keyword evidence="5" id="KW-0145">Chemotaxis</keyword>
<evidence type="ECO:0000313" key="10">
    <source>
        <dbReference type="Proteomes" id="UP000012283"/>
    </source>
</evidence>
<feature type="active site" evidence="5">
    <location>
        <position position="115"/>
    </location>
</feature>
<dbReference type="Proteomes" id="UP000012283">
    <property type="component" value="Unassembled WGS sequence"/>
</dbReference>
<protein>
    <recommendedName>
        <fullName evidence="3">protein-glutamate methylesterase</fullName>
        <ecNumber evidence="3">3.1.1.61</ecNumber>
    </recommendedName>
</protein>
<dbReference type="STRING" id="1308866.J416_00694"/>
<dbReference type="AlphaFoldDB" id="N4WD52"/>
<dbReference type="InterPro" id="IPR000673">
    <property type="entry name" value="Sig_transdc_resp-reg_Me-estase"/>
</dbReference>
<evidence type="ECO:0000256" key="2">
    <source>
        <dbReference type="ARBA" id="ARBA00022801"/>
    </source>
</evidence>
<dbReference type="GO" id="GO:0006935">
    <property type="term" value="P:chemotaxis"/>
    <property type="evidence" value="ECO:0007669"/>
    <property type="project" value="UniProtKB-UniRule"/>
</dbReference>
<evidence type="ECO:0000256" key="5">
    <source>
        <dbReference type="PROSITE-ProRule" id="PRU00050"/>
    </source>
</evidence>
<dbReference type="CDD" id="cd16432">
    <property type="entry name" value="CheB_Rec"/>
    <property type="match status" value="1"/>
</dbReference>
<dbReference type="NCBIfam" id="NF001965">
    <property type="entry name" value="PRK00742.1"/>
    <property type="match status" value="1"/>
</dbReference>
<dbReference type="Gene3D" id="3.40.50.180">
    <property type="entry name" value="Methylesterase CheB, C-terminal domain"/>
    <property type="match status" value="1"/>
</dbReference>
<evidence type="ECO:0000256" key="1">
    <source>
        <dbReference type="ARBA" id="ARBA00022490"/>
    </source>
</evidence>
<feature type="active site" evidence="5">
    <location>
        <position position="211"/>
    </location>
</feature>
<dbReference type="SUPFAM" id="SSF52738">
    <property type="entry name" value="Methylesterase CheB, C-terminal domain"/>
    <property type="match status" value="1"/>
</dbReference>
<dbReference type="PANTHER" id="PTHR42872">
    <property type="entry name" value="PROTEIN-GLUTAMATE METHYLESTERASE/PROTEIN-GLUTAMINE GLUTAMINASE"/>
    <property type="match status" value="1"/>
</dbReference>
<comment type="caution">
    <text evidence="6">Lacks conserved residue(s) required for the propagation of feature annotation.</text>
</comment>
<dbReference type="EC" id="3.1.1.61" evidence="3"/>
<evidence type="ECO:0000256" key="3">
    <source>
        <dbReference type="ARBA" id="ARBA00039140"/>
    </source>
</evidence>
<reference evidence="9 10" key="1">
    <citation type="submission" date="2013-03" db="EMBL/GenBank/DDBJ databases">
        <title>Draft genome sequence of Gracibacillus halophilus YIM-C55.5, a moderately halophilic and thermophilic organism from the Xiaochaidamu salt lake.</title>
        <authorList>
            <person name="Sugumar T."/>
            <person name="Polireddy D.R."/>
            <person name="Antony A."/>
            <person name="Madhava Y.R."/>
            <person name="Sivakumar N."/>
        </authorList>
    </citation>
    <scope>NUCLEOTIDE SEQUENCE [LARGE SCALE GENOMIC DNA]</scope>
    <source>
        <strain evidence="9 10">YIM-C55.5</strain>
    </source>
</reference>
<dbReference type="GO" id="GO:0000156">
    <property type="term" value="F:phosphorelay response regulator activity"/>
    <property type="evidence" value="ECO:0007669"/>
    <property type="project" value="InterPro"/>
</dbReference>
<keyword evidence="1" id="KW-0963">Cytoplasm</keyword>
<keyword evidence="10" id="KW-1185">Reference proteome</keyword>
<comment type="catalytic activity">
    <reaction evidence="4">
        <text>[protein]-L-glutamate 5-O-methyl ester + H2O = L-glutamyl-[protein] + methanol + H(+)</text>
        <dbReference type="Rhea" id="RHEA:23236"/>
        <dbReference type="Rhea" id="RHEA-COMP:10208"/>
        <dbReference type="Rhea" id="RHEA-COMP:10311"/>
        <dbReference type="ChEBI" id="CHEBI:15377"/>
        <dbReference type="ChEBI" id="CHEBI:15378"/>
        <dbReference type="ChEBI" id="CHEBI:17790"/>
        <dbReference type="ChEBI" id="CHEBI:29973"/>
        <dbReference type="ChEBI" id="CHEBI:82795"/>
        <dbReference type="EC" id="3.1.1.61"/>
    </reaction>
</comment>
<evidence type="ECO:0000256" key="4">
    <source>
        <dbReference type="ARBA" id="ARBA00048267"/>
    </source>
</evidence>
<dbReference type="GO" id="GO:0008984">
    <property type="term" value="F:protein-glutamate methylesterase activity"/>
    <property type="evidence" value="ECO:0007669"/>
    <property type="project" value="UniProtKB-EC"/>
</dbReference>
<keyword evidence="2 5" id="KW-0378">Hydrolase</keyword>